<evidence type="ECO:0000313" key="2">
    <source>
        <dbReference type="EMBL" id="KKR69907.1"/>
    </source>
</evidence>
<proteinExistence type="predicted"/>
<name>A0A0G0W3P9_9BACT</name>
<accession>A0A0G0W3P9</accession>
<feature type="domain" description="Nucleoside diphosphate kinase-like" evidence="1">
    <location>
        <begin position="30"/>
        <end position="159"/>
    </location>
</feature>
<dbReference type="InterPro" id="IPR036850">
    <property type="entry name" value="NDK-like_dom_sf"/>
</dbReference>
<dbReference type="Pfam" id="PF00334">
    <property type="entry name" value="NDK"/>
    <property type="match status" value="1"/>
</dbReference>
<evidence type="ECO:0000313" key="3">
    <source>
        <dbReference type="Proteomes" id="UP000034452"/>
    </source>
</evidence>
<dbReference type="EMBL" id="LBZL01000019">
    <property type="protein sequence ID" value="KKR69907.1"/>
    <property type="molecule type" value="Genomic_DNA"/>
</dbReference>
<protein>
    <recommendedName>
        <fullName evidence="1">Nucleoside diphosphate kinase-like domain-containing protein</fullName>
    </recommendedName>
</protein>
<dbReference type="InterPro" id="IPR034907">
    <property type="entry name" value="NDK-like_dom"/>
</dbReference>
<reference evidence="2 3" key="1">
    <citation type="journal article" date="2015" name="Nature">
        <title>rRNA introns, odd ribosomes, and small enigmatic genomes across a large radiation of phyla.</title>
        <authorList>
            <person name="Brown C.T."/>
            <person name="Hug L.A."/>
            <person name="Thomas B.C."/>
            <person name="Sharon I."/>
            <person name="Castelle C.J."/>
            <person name="Singh A."/>
            <person name="Wilkins M.J."/>
            <person name="Williams K.H."/>
            <person name="Banfield J.F."/>
        </authorList>
    </citation>
    <scope>NUCLEOTIDE SEQUENCE [LARGE SCALE GENOMIC DNA]</scope>
</reference>
<comment type="caution">
    <text evidence="2">The sequence shown here is derived from an EMBL/GenBank/DDBJ whole genome shotgun (WGS) entry which is preliminary data.</text>
</comment>
<dbReference type="AlphaFoldDB" id="A0A0G0W3P9"/>
<evidence type="ECO:0000259" key="1">
    <source>
        <dbReference type="Pfam" id="PF00334"/>
    </source>
</evidence>
<organism evidence="2 3">
    <name type="scientific">Candidatus Nomurabacteria bacterium GW2011_GWB1_40_7</name>
    <dbReference type="NCBI Taxonomy" id="1618744"/>
    <lineage>
        <taxon>Bacteria</taxon>
        <taxon>Candidatus Nomuraibacteriota</taxon>
    </lineage>
</organism>
<dbReference type="Proteomes" id="UP000034452">
    <property type="component" value="Unassembled WGS sequence"/>
</dbReference>
<sequence length="170" mass="19456">MELPTLEQSKEKKLIEASDISVDPESNLAVVVIKPYALKNKNLIIQRLKDSGLYIAQTVTRQLPENFVIGTMFENTPQKGLQKEVLKRSAYGPSVILEVKGDDLLKKLFLLTGENTDPNKCSEESIRYLFGEHTAIKTDDGDFYPNAIHRPKNENEKERIEDLENFRHIR</sequence>
<gene>
    <name evidence="2" type="ORF">UU13_C0019G0009</name>
</gene>
<dbReference type="Gene3D" id="3.30.70.141">
    <property type="entry name" value="Nucleoside diphosphate kinase-like domain"/>
    <property type="match status" value="1"/>
</dbReference>
<dbReference type="SUPFAM" id="SSF54919">
    <property type="entry name" value="Nucleoside diphosphate kinase, NDK"/>
    <property type="match status" value="1"/>
</dbReference>